<dbReference type="GO" id="GO:0003676">
    <property type="term" value="F:nucleic acid binding"/>
    <property type="evidence" value="ECO:0007669"/>
    <property type="project" value="InterPro"/>
</dbReference>
<dbReference type="Pfam" id="PF07669">
    <property type="entry name" value="Eco57I"/>
    <property type="match status" value="1"/>
</dbReference>
<organism evidence="9 10">
    <name type="scientific">Acidaminococcus intestini</name>
    <dbReference type="NCBI Taxonomy" id="187327"/>
    <lineage>
        <taxon>Bacteria</taxon>
        <taxon>Bacillati</taxon>
        <taxon>Bacillota</taxon>
        <taxon>Negativicutes</taxon>
        <taxon>Acidaminococcales</taxon>
        <taxon>Acidaminococcaceae</taxon>
        <taxon>Acidaminococcus</taxon>
    </lineage>
</organism>
<dbReference type="Pfam" id="PF22837">
    <property type="entry name" value="M_Eco57I_C"/>
    <property type="match status" value="1"/>
</dbReference>
<name>A0A943EDR9_9FIRM</name>
<reference evidence="9" key="1">
    <citation type="submission" date="2021-02" db="EMBL/GenBank/DDBJ databases">
        <title>Infant gut strain persistence is associated with maternal origin, phylogeny, and functional potential including surface adhesion and iron acquisition.</title>
        <authorList>
            <person name="Lou Y.C."/>
        </authorList>
    </citation>
    <scope>NUCLEOTIDE SEQUENCE</scope>
    <source>
        <strain evidence="9">L3_106_000M1_dasL3_106_000M1_concoct_15</strain>
    </source>
</reference>
<evidence type="ECO:0000313" key="9">
    <source>
        <dbReference type="EMBL" id="MBS5519543.1"/>
    </source>
</evidence>
<gene>
    <name evidence="9" type="ORF">KHX13_04285</name>
</gene>
<accession>A0A943EDR9</accession>
<dbReference type="SUPFAM" id="SSF53335">
    <property type="entry name" value="S-adenosyl-L-methionine-dependent methyltransferases"/>
    <property type="match status" value="1"/>
</dbReference>
<dbReference type="GO" id="GO:0006304">
    <property type="term" value="P:DNA modification"/>
    <property type="evidence" value="ECO:0007669"/>
    <property type="project" value="InterPro"/>
</dbReference>
<evidence type="ECO:0000256" key="6">
    <source>
        <dbReference type="ARBA" id="ARBA00047942"/>
    </source>
</evidence>
<dbReference type="CDD" id="cd02440">
    <property type="entry name" value="AdoMet_MTases"/>
    <property type="match status" value="1"/>
</dbReference>
<dbReference type="Gene3D" id="3.40.50.150">
    <property type="entry name" value="Vaccinia Virus protein VP39"/>
    <property type="match status" value="1"/>
</dbReference>
<evidence type="ECO:0000256" key="3">
    <source>
        <dbReference type="ARBA" id="ARBA00022603"/>
    </source>
</evidence>
<dbReference type="Proteomes" id="UP000754226">
    <property type="component" value="Unassembled WGS sequence"/>
</dbReference>
<dbReference type="PRINTS" id="PR00507">
    <property type="entry name" value="N12N6MTFRASE"/>
</dbReference>
<feature type="domain" description="Type II methyltransferase M.Eco57I C-terminal" evidence="8">
    <location>
        <begin position="297"/>
        <end position="512"/>
    </location>
</feature>
<evidence type="ECO:0000256" key="4">
    <source>
        <dbReference type="ARBA" id="ARBA00022679"/>
    </source>
</evidence>
<comment type="caution">
    <text evidence="9">The sequence shown here is derived from an EMBL/GenBank/DDBJ whole genome shotgun (WGS) entry which is preliminary data.</text>
</comment>
<dbReference type="PANTHER" id="PTHR33841">
    <property type="entry name" value="DNA METHYLTRANSFERASE YEEA-RELATED"/>
    <property type="match status" value="1"/>
</dbReference>
<evidence type="ECO:0000256" key="2">
    <source>
        <dbReference type="ARBA" id="ARBA00011900"/>
    </source>
</evidence>
<feature type="domain" description="Type II methyltransferase M.TaqI-like" evidence="7">
    <location>
        <begin position="119"/>
        <end position="230"/>
    </location>
</feature>
<protein>
    <recommendedName>
        <fullName evidence="2">site-specific DNA-methyltransferase (adenine-specific)</fullName>
        <ecNumber evidence="2">2.1.1.72</ecNumber>
    </recommendedName>
</protein>
<dbReference type="PANTHER" id="PTHR33841:SF5">
    <property type="entry name" value="DNA METHYLASE (MODIFICATION METHYLASE) (METHYLTRANSFERASE)-RELATED"/>
    <property type="match status" value="1"/>
</dbReference>
<dbReference type="PROSITE" id="PS00092">
    <property type="entry name" value="N6_MTASE"/>
    <property type="match status" value="1"/>
</dbReference>
<sequence>MGTQNKRFGAIRDLSLIESRRIQLQTAIDNGKSIESRRRFGQFATPYELAQEIMSFGLTLQDKKEISFLEPAFGTGAFYSALLSECDKQAKIINTAIGVEVDKDFYTAANELWGYTNLNLVNGDFTEIESFENVNLLISNPPYVRHHYIDKEQKSKLSTMTQKETGLSLSGLAGLYCYFILSAHKWLAPDAICGWLIPSEFMDVNYGGKLKEYLLNKVHLLRVHRYNPENCKFDDALVSSCVVWFKNETMENNYDVEFSYGGTLEKPEVSRNVDRNTLGKSRKWTHFPTNDERLLSTHTPTLGDFFTIKRGLATGDNDFFILSKEKIEELNLDMNFFTPILPSPRYLKCNEVFSDKYGNPCLDTQYFLLNCTLPEEEVKKNHPSIWNYLSSGIDTTAQKYLCKNRKVWYYQENRLATPFLCSYMGRGNDEHAAPFRFILNHTSAIATNSYLMLYPKATLQETIAQTPDILYEVWNALSNITANDLESEGRVYGGGLKKIEPKELSYVKCPRLAKLLV</sequence>
<keyword evidence="3 9" id="KW-0489">Methyltransferase</keyword>
<dbReference type="EC" id="2.1.1.72" evidence="2"/>
<keyword evidence="5" id="KW-0949">S-adenosyl-L-methionine</keyword>
<keyword evidence="4" id="KW-0808">Transferase</keyword>
<dbReference type="GO" id="GO:0009007">
    <property type="term" value="F:site-specific DNA-methyltransferase (adenine-specific) activity"/>
    <property type="evidence" value="ECO:0007669"/>
    <property type="project" value="UniProtKB-EC"/>
</dbReference>
<evidence type="ECO:0000256" key="5">
    <source>
        <dbReference type="ARBA" id="ARBA00022691"/>
    </source>
</evidence>
<evidence type="ECO:0000259" key="8">
    <source>
        <dbReference type="Pfam" id="PF22837"/>
    </source>
</evidence>
<evidence type="ECO:0000259" key="7">
    <source>
        <dbReference type="Pfam" id="PF07669"/>
    </source>
</evidence>
<evidence type="ECO:0000256" key="1">
    <source>
        <dbReference type="ARBA" id="ARBA00006594"/>
    </source>
</evidence>
<comment type="similarity">
    <text evidence="1">Belongs to the N(4)/N(6)-methyltransferase family.</text>
</comment>
<dbReference type="InterPro" id="IPR050953">
    <property type="entry name" value="N4_N6_ade-DNA_methylase"/>
</dbReference>
<dbReference type="InterPro" id="IPR054520">
    <property type="entry name" value="M_Eco57I_C"/>
</dbReference>
<dbReference type="InterPro" id="IPR002052">
    <property type="entry name" value="DNA_methylase_N6_adenine_CS"/>
</dbReference>
<dbReference type="InterPro" id="IPR029063">
    <property type="entry name" value="SAM-dependent_MTases_sf"/>
</dbReference>
<dbReference type="GO" id="GO:0032259">
    <property type="term" value="P:methylation"/>
    <property type="evidence" value="ECO:0007669"/>
    <property type="project" value="UniProtKB-KW"/>
</dbReference>
<dbReference type="InterPro" id="IPR011639">
    <property type="entry name" value="MethylTrfase_TaqI-like_dom"/>
</dbReference>
<comment type="catalytic activity">
    <reaction evidence="6">
        <text>a 2'-deoxyadenosine in DNA + S-adenosyl-L-methionine = an N(6)-methyl-2'-deoxyadenosine in DNA + S-adenosyl-L-homocysteine + H(+)</text>
        <dbReference type="Rhea" id="RHEA:15197"/>
        <dbReference type="Rhea" id="RHEA-COMP:12418"/>
        <dbReference type="Rhea" id="RHEA-COMP:12419"/>
        <dbReference type="ChEBI" id="CHEBI:15378"/>
        <dbReference type="ChEBI" id="CHEBI:57856"/>
        <dbReference type="ChEBI" id="CHEBI:59789"/>
        <dbReference type="ChEBI" id="CHEBI:90615"/>
        <dbReference type="ChEBI" id="CHEBI:90616"/>
        <dbReference type="EC" id="2.1.1.72"/>
    </reaction>
</comment>
<evidence type="ECO:0000313" key="10">
    <source>
        <dbReference type="Proteomes" id="UP000754226"/>
    </source>
</evidence>
<proteinExistence type="inferred from homology"/>
<dbReference type="AlphaFoldDB" id="A0A943EDR9"/>
<dbReference type="EMBL" id="JAGZCZ010000005">
    <property type="protein sequence ID" value="MBS5519543.1"/>
    <property type="molecule type" value="Genomic_DNA"/>
</dbReference>